<dbReference type="Gene3D" id="3.20.20.370">
    <property type="entry name" value="Glycoside hydrolase/deacetylase"/>
    <property type="match status" value="1"/>
</dbReference>
<evidence type="ECO:0000313" key="3">
    <source>
        <dbReference type="Proteomes" id="UP001596989"/>
    </source>
</evidence>
<comment type="function">
    <text evidence="1">Catalyzes the cleavage of 5-oxoproline to form L-glutamate coupled to the hydrolysis of ATP to ADP and inorganic phosphate.</text>
</comment>
<comment type="similarity">
    <text evidence="1">Belongs to the LamB/PxpA family.</text>
</comment>
<dbReference type="InterPro" id="IPR005501">
    <property type="entry name" value="LamB/YcsF/PxpA-like"/>
</dbReference>
<keyword evidence="3" id="KW-1185">Reference proteome</keyword>
<accession>A0ABW3HRV6</accession>
<comment type="subunit">
    <text evidence="1">Forms a complex composed of PxpA, PxpB and PxpC.</text>
</comment>
<dbReference type="PANTHER" id="PTHR30292">
    <property type="entry name" value="UNCHARACTERIZED PROTEIN YBGL-RELATED"/>
    <property type="match status" value="1"/>
</dbReference>
<dbReference type="SUPFAM" id="SSF88713">
    <property type="entry name" value="Glycoside hydrolase/deacetylase"/>
    <property type="match status" value="1"/>
</dbReference>
<dbReference type="Proteomes" id="UP001596989">
    <property type="component" value="Unassembled WGS sequence"/>
</dbReference>
<keyword evidence="1" id="KW-0067">ATP-binding</keyword>
<dbReference type="NCBIfam" id="NF003814">
    <property type="entry name" value="PRK05406.1-3"/>
    <property type="match status" value="1"/>
</dbReference>
<sequence length="258" mass="27008">MLSIDINCDIGEGYGAYRIGADEELMGLITSANIACGFHAGDPGIMRASVLSAMKHNVAIGAHPGLPDREGFGRREMAIAPKEAYDMIVYQLGALRAFAESEGGFLSHVKPHGALYNMAAMEDALAEAIAEAVYKVDGSLLLFGLSGSALIRAGEKLGLRTANEVFADRSYESDGSLTPRNIEGAVLASAETAARQAVMMVKEGKVATRQGGVIALKADTICVHGDTPGAAGHVLALRELLKREGISFRAVTASSESV</sequence>
<keyword evidence="1" id="KW-0547">Nucleotide-binding</keyword>
<dbReference type="InterPro" id="IPR011330">
    <property type="entry name" value="Glyco_hydro/deAcase_b/a-brl"/>
</dbReference>
<gene>
    <name evidence="1" type="primary">pxpA</name>
    <name evidence="2" type="ORF">ACFQ2I_12490</name>
</gene>
<proteinExistence type="inferred from homology"/>
<comment type="catalytic activity">
    <reaction evidence="1">
        <text>5-oxo-L-proline + ATP + 2 H2O = L-glutamate + ADP + phosphate + H(+)</text>
        <dbReference type="Rhea" id="RHEA:10348"/>
        <dbReference type="ChEBI" id="CHEBI:15377"/>
        <dbReference type="ChEBI" id="CHEBI:15378"/>
        <dbReference type="ChEBI" id="CHEBI:29985"/>
        <dbReference type="ChEBI" id="CHEBI:30616"/>
        <dbReference type="ChEBI" id="CHEBI:43474"/>
        <dbReference type="ChEBI" id="CHEBI:58402"/>
        <dbReference type="ChEBI" id="CHEBI:456216"/>
        <dbReference type="EC" id="3.5.2.9"/>
    </reaction>
</comment>
<dbReference type="EMBL" id="JBHTJZ010000014">
    <property type="protein sequence ID" value="MFD0960210.1"/>
    <property type="molecule type" value="Genomic_DNA"/>
</dbReference>
<dbReference type="CDD" id="cd10787">
    <property type="entry name" value="LamB_YcsF_like"/>
    <property type="match status" value="1"/>
</dbReference>
<name>A0ABW3HRV6_9BACL</name>
<dbReference type="EC" id="3.5.2.9" evidence="1"/>
<keyword evidence="1" id="KW-0378">Hydrolase</keyword>
<dbReference type="PANTHER" id="PTHR30292:SF0">
    <property type="entry name" value="5-OXOPROLINASE SUBUNIT A"/>
    <property type="match status" value="1"/>
</dbReference>
<dbReference type="RefSeq" id="WP_377564585.1">
    <property type="nucleotide sequence ID" value="NZ_JBHTJZ010000014.1"/>
</dbReference>
<dbReference type="NCBIfam" id="NF003816">
    <property type="entry name" value="PRK05406.1-5"/>
    <property type="match status" value="1"/>
</dbReference>
<dbReference type="HAMAP" id="MF_00691">
    <property type="entry name" value="PxpA"/>
    <property type="match status" value="1"/>
</dbReference>
<evidence type="ECO:0000256" key="1">
    <source>
        <dbReference type="HAMAP-Rule" id="MF_00691"/>
    </source>
</evidence>
<evidence type="ECO:0000313" key="2">
    <source>
        <dbReference type="EMBL" id="MFD0960210.1"/>
    </source>
</evidence>
<reference evidence="3" key="1">
    <citation type="journal article" date="2019" name="Int. J. Syst. Evol. Microbiol.">
        <title>The Global Catalogue of Microorganisms (GCM) 10K type strain sequencing project: providing services to taxonomists for standard genome sequencing and annotation.</title>
        <authorList>
            <consortium name="The Broad Institute Genomics Platform"/>
            <consortium name="The Broad Institute Genome Sequencing Center for Infectious Disease"/>
            <person name="Wu L."/>
            <person name="Ma J."/>
        </authorList>
    </citation>
    <scope>NUCLEOTIDE SEQUENCE [LARGE SCALE GENOMIC DNA]</scope>
    <source>
        <strain evidence="3">CCUG 59129</strain>
    </source>
</reference>
<comment type="caution">
    <text evidence="2">The sequence shown here is derived from an EMBL/GenBank/DDBJ whole genome shotgun (WGS) entry which is preliminary data.</text>
</comment>
<dbReference type="Pfam" id="PF03746">
    <property type="entry name" value="LamB_YcsF"/>
    <property type="match status" value="1"/>
</dbReference>
<organism evidence="2 3">
    <name type="scientific">Paenibacillus chungangensis</name>
    <dbReference type="NCBI Taxonomy" id="696535"/>
    <lineage>
        <taxon>Bacteria</taxon>
        <taxon>Bacillati</taxon>
        <taxon>Bacillota</taxon>
        <taxon>Bacilli</taxon>
        <taxon>Bacillales</taxon>
        <taxon>Paenibacillaceae</taxon>
        <taxon>Paenibacillus</taxon>
    </lineage>
</organism>
<protein>
    <recommendedName>
        <fullName evidence="1">5-oxoprolinase subunit A</fullName>
        <shortName evidence="1">5-OPase subunit A</shortName>
        <ecNumber evidence="1">3.5.2.9</ecNumber>
    </recommendedName>
    <alternativeName>
        <fullName evidence="1">5-oxoprolinase (ATP-hydrolyzing) subunit A</fullName>
    </alternativeName>
</protein>